<evidence type="ECO:0000313" key="2">
    <source>
        <dbReference type="EMBL" id="KAK7423489.1"/>
    </source>
</evidence>
<dbReference type="Proteomes" id="UP001498476">
    <property type="component" value="Unassembled WGS sequence"/>
</dbReference>
<feature type="region of interest" description="Disordered" evidence="1">
    <location>
        <begin position="61"/>
        <end position="101"/>
    </location>
</feature>
<proteinExistence type="predicted"/>
<evidence type="ECO:0000313" key="3">
    <source>
        <dbReference type="Proteomes" id="UP001498476"/>
    </source>
</evidence>
<accession>A0ABR1HQP9</accession>
<evidence type="ECO:0000256" key="1">
    <source>
        <dbReference type="SAM" id="MobiDB-lite"/>
    </source>
</evidence>
<keyword evidence="3" id="KW-1185">Reference proteome</keyword>
<organism evidence="2 3">
    <name type="scientific">Neonectria punicea</name>
    <dbReference type="NCBI Taxonomy" id="979145"/>
    <lineage>
        <taxon>Eukaryota</taxon>
        <taxon>Fungi</taxon>
        <taxon>Dikarya</taxon>
        <taxon>Ascomycota</taxon>
        <taxon>Pezizomycotina</taxon>
        <taxon>Sordariomycetes</taxon>
        <taxon>Hypocreomycetidae</taxon>
        <taxon>Hypocreales</taxon>
        <taxon>Nectriaceae</taxon>
        <taxon>Neonectria</taxon>
    </lineage>
</organism>
<reference evidence="2 3" key="1">
    <citation type="journal article" date="2025" name="Microbiol. Resour. Announc.">
        <title>Draft genome sequences for Neonectria magnoliae and Neonectria punicea, canker pathogens of Liriodendron tulipifera and Acer saccharum in West Virginia.</title>
        <authorList>
            <person name="Petronek H.M."/>
            <person name="Kasson M.T."/>
            <person name="Metheny A.M."/>
            <person name="Stauder C.M."/>
            <person name="Lovett B."/>
            <person name="Lynch S.C."/>
            <person name="Garnas J.R."/>
            <person name="Kasson L.R."/>
            <person name="Stajich J.E."/>
        </authorList>
    </citation>
    <scope>NUCLEOTIDE SEQUENCE [LARGE SCALE GENOMIC DNA]</scope>
    <source>
        <strain evidence="2 3">NRRL 64653</strain>
    </source>
</reference>
<comment type="caution">
    <text evidence="2">The sequence shown here is derived from an EMBL/GenBank/DDBJ whole genome shotgun (WGS) entry which is preliminary data.</text>
</comment>
<feature type="compositionally biased region" description="Polar residues" evidence="1">
    <location>
        <begin position="82"/>
        <end position="101"/>
    </location>
</feature>
<sequence length="101" mass="10500">MVPGHGKVEHWMWDPMPATGVDDIAILSIQCTPVGKNLFGQVGDGSIFLKGHVRTATIQLSDGLHDPSSGESIGGVNLDEGPSQSSTGGFFTASSWLSSST</sequence>
<name>A0ABR1HQP9_9HYPO</name>
<gene>
    <name evidence="2" type="ORF">QQX98_000946</name>
</gene>
<dbReference type="EMBL" id="JAZAVJ010000009">
    <property type="protein sequence ID" value="KAK7423489.1"/>
    <property type="molecule type" value="Genomic_DNA"/>
</dbReference>
<protein>
    <submittedName>
        <fullName evidence="2">Uncharacterized protein</fullName>
    </submittedName>
</protein>